<evidence type="ECO:0000313" key="2">
    <source>
        <dbReference type="EMBL" id="GBC59403.1"/>
    </source>
</evidence>
<feature type="domain" description="Transposase IS200-like" evidence="1">
    <location>
        <begin position="22"/>
        <end position="192"/>
    </location>
</feature>
<dbReference type="GO" id="GO:0004803">
    <property type="term" value="F:transposase activity"/>
    <property type="evidence" value="ECO:0007669"/>
    <property type="project" value="InterPro"/>
</dbReference>
<sequence>MKYNPDIHRRRSIRLKGYDYSRPGAYFVTICVNRRECLLGQIVNGRMYLNDAGIMIRDTWQQLPEYYNGFTLDQFVIMPNHIHGIIVINNNSVGAAPCGRPVCSGDDAVFLNEISQQARTGQARGPAPTGDNLALPQIIHRFKTLTTKRYADGVKNNNWPRFHRRLWQRNYHEHIIRNERRLDTIRRYILYNPLKWELDIENPNHIPITEKRKFWKIFLDL</sequence>
<dbReference type="SMART" id="SM01321">
    <property type="entry name" value="Y1_Tnp"/>
    <property type="match status" value="1"/>
</dbReference>
<organism evidence="2 3">
    <name type="scientific">Desulfonema ishimotonii</name>
    <dbReference type="NCBI Taxonomy" id="45657"/>
    <lineage>
        <taxon>Bacteria</taxon>
        <taxon>Pseudomonadati</taxon>
        <taxon>Thermodesulfobacteriota</taxon>
        <taxon>Desulfobacteria</taxon>
        <taxon>Desulfobacterales</taxon>
        <taxon>Desulfococcaceae</taxon>
        <taxon>Desulfonema</taxon>
    </lineage>
</organism>
<name>A0A401FR17_9BACT</name>
<accession>A0A401FR17</accession>
<proteinExistence type="predicted"/>
<reference evidence="3" key="2">
    <citation type="submission" date="2019-01" db="EMBL/GenBank/DDBJ databases">
        <title>Genome sequence of Desulfonema ishimotonii strain Tokyo 01.</title>
        <authorList>
            <person name="Fukui M."/>
        </authorList>
    </citation>
    <scope>NUCLEOTIDE SEQUENCE [LARGE SCALE GENOMIC DNA]</scope>
    <source>
        <strain evidence="3">Tokyo 01</strain>
    </source>
</reference>
<dbReference type="SUPFAM" id="SSF143422">
    <property type="entry name" value="Transposase IS200-like"/>
    <property type="match status" value="1"/>
</dbReference>
<evidence type="ECO:0000313" key="3">
    <source>
        <dbReference type="Proteomes" id="UP000288096"/>
    </source>
</evidence>
<dbReference type="InterPro" id="IPR002686">
    <property type="entry name" value="Transposase_17"/>
</dbReference>
<dbReference type="OrthoDB" id="9800147at2"/>
<protein>
    <recommendedName>
        <fullName evidence="1">Transposase IS200-like domain-containing protein</fullName>
    </recommendedName>
</protein>
<dbReference type="Proteomes" id="UP000288096">
    <property type="component" value="Unassembled WGS sequence"/>
</dbReference>
<dbReference type="PANTHER" id="PTHR36966">
    <property type="entry name" value="REP-ASSOCIATED TYROSINE TRANSPOSASE"/>
    <property type="match status" value="1"/>
</dbReference>
<dbReference type="InterPro" id="IPR052715">
    <property type="entry name" value="RAYT_transposase"/>
</dbReference>
<evidence type="ECO:0000259" key="1">
    <source>
        <dbReference type="SMART" id="SM01321"/>
    </source>
</evidence>
<dbReference type="GO" id="GO:0043565">
    <property type="term" value="F:sequence-specific DNA binding"/>
    <property type="evidence" value="ECO:0007669"/>
    <property type="project" value="TreeGrafter"/>
</dbReference>
<dbReference type="EMBL" id="BEXT01000001">
    <property type="protein sequence ID" value="GBC59403.1"/>
    <property type="molecule type" value="Genomic_DNA"/>
</dbReference>
<dbReference type="AlphaFoldDB" id="A0A401FR17"/>
<dbReference type="GO" id="GO:0006313">
    <property type="term" value="P:DNA transposition"/>
    <property type="evidence" value="ECO:0007669"/>
    <property type="project" value="InterPro"/>
</dbReference>
<dbReference type="Gene3D" id="3.30.70.1290">
    <property type="entry name" value="Transposase IS200-like"/>
    <property type="match status" value="1"/>
</dbReference>
<comment type="caution">
    <text evidence="2">The sequence shown here is derived from an EMBL/GenBank/DDBJ whole genome shotgun (WGS) entry which is preliminary data.</text>
</comment>
<keyword evidence="3" id="KW-1185">Reference proteome</keyword>
<dbReference type="PANTHER" id="PTHR36966:SF1">
    <property type="entry name" value="REP-ASSOCIATED TYROSINE TRANSPOSASE"/>
    <property type="match status" value="1"/>
</dbReference>
<reference evidence="3" key="1">
    <citation type="submission" date="2017-11" db="EMBL/GenBank/DDBJ databases">
        <authorList>
            <person name="Watanabe M."/>
            <person name="Kojima H."/>
        </authorList>
    </citation>
    <scope>NUCLEOTIDE SEQUENCE [LARGE SCALE GENOMIC DNA]</scope>
    <source>
        <strain evidence="3">Tokyo 01</strain>
    </source>
</reference>
<dbReference type="InterPro" id="IPR036515">
    <property type="entry name" value="Transposase_17_sf"/>
</dbReference>
<gene>
    <name evidence="2" type="ORF">DENIS_0342</name>
</gene>